<comment type="caution">
    <text evidence="3">The sequence shown here is derived from an EMBL/GenBank/DDBJ whole genome shotgun (WGS) entry which is preliminary data.</text>
</comment>
<name>A0AAD8LLC0_BABGI</name>
<keyword evidence="4" id="KW-1185">Reference proteome</keyword>
<organism evidence="3 4">
    <name type="scientific">Babesia gibsoni</name>
    <dbReference type="NCBI Taxonomy" id="33632"/>
    <lineage>
        <taxon>Eukaryota</taxon>
        <taxon>Sar</taxon>
        <taxon>Alveolata</taxon>
        <taxon>Apicomplexa</taxon>
        <taxon>Aconoidasida</taxon>
        <taxon>Piroplasmida</taxon>
        <taxon>Babesiidae</taxon>
        <taxon>Babesia</taxon>
    </lineage>
</organism>
<reference evidence="3" key="1">
    <citation type="submission" date="2023-08" db="EMBL/GenBank/DDBJ databases">
        <title>Draft sequence of the Babesia gibsoni genome.</title>
        <authorList>
            <person name="Yamagishi J.Y."/>
            <person name="Xuan X.X."/>
        </authorList>
    </citation>
    <scope>NUCLEOTIDE SEQUENCE</scope>
    <source>
        <strain evidence="3">Azabu</strain>
    </source>
</reference>
<gene>
    <name evidence="3" type="ORF">BgAZ_205440</name>
</gene>
<dbReference type="EMBL" id="JAVEPI010000002">
    <property type="protein sequence ID" value="KAK1443668.1"/>
    <property type="molecule type" value="Genomic_DNA"/>
</dbReference>
<dbReference type="Proteomes" id="UP001230268">
    <property type="component" value="Unassembled WGS sequence"/>
</dbReference>
<dbReference type="GO" id="GO:0005525">
    <property type="term" value="F:GTP binding"/>
    <property type="evidence" value="ECO:0007669"/>
    <property type="project" value="InterPro"/>
</dbReference>
<dbReference type="AlphaFoldDB" id="A0AAD8LLC0"/>
<dbReference type="Gene3D" id="3.40.50.300">
    <property type="entry name" value="P-loop containing nucleotide triphosphate hydrolases"/>
    <property type="match status" value="1"/>
</dbReference>
<dbReference type="GO" id="GO:0003924">
    <property type="term" value="F:GTPase activity"/>
    <property type="evidence" value="ECO:0007669"/>
    <property type="project" value="InterPro"/>
</dbReference>
<evidence type="ECO:0000313" key="4">
    <source>
        <dbReference type="Proteomes" id="UP001230268"/>
    </source>
</evidence>
<protein>
    <submittedName>
        <fullName evidence="3">P-loop containing nucleoside triphosphate hydrolase domain containing protein</fullName>
    </submittedName>
</protein>
<dbReference type="SUPFAM" id="SSF52540">
    <property type="entry name" value="P-loop containing nucleoside triphosphate hydrolases"/>
    <property type="match status" value="1"/>
</dbReference>
<dbReference type="InterPro" id="IPR015894">
    <property type="entry name" value="Guanylate-bd_N"/>
</dbReference>
<accession>A0AAD8LLC0</accession>
<feature type="transmembrane region" description="Helical" evidence="1">
    <location>
        <begin position="1071"/>
        <end position="1094"/>
    </location>
</feature>
<feature type="transmembrane region" description="Helical" evidence="1">
    <location>
        <begin position="1045"/>
        <end position="1065"/>
    </location>
</feature>
<keyword evidence="1" id="KW-0812">Transmembrane</keyword>
<proteinExistence type="predicted"/>
<evidence type="ECO:0000256" key="1">
    <source>
        <dbReference type="SAM" id="Phobius"/>
    </source>
</evidence>
<dbReference type="PANTHER" id="PTHR10751">
    <property type="entry name" value="GUANYLATE BINDING PROTEIN"/>
    <property type="match status" value="1"/>
</dbReference>
<keyword evidence="1" id="KW-1133">Transmembrane helix</keyword>
<feature type="transmembrane region" description="Helical" evidence="1">
    <location>
        <begin position="1005"/>
        <end position="1024"/>
    </location>
</feature>
<sequence>MVPSMARITFVTVLIGIYAAHFAGKGVLARKSVPGKSQFTEFGESCQDGDCSFNEGIVGADWARFCLTKAADGGKAVQLVKPDANHLGLELVKEGLQLLKSFPKPLAVVAAIGSVKTGKSFFMNVLNEHMLCGGSKSVQGFPFKNDVEPTTSGIWIWSKPITINCNGLKALLDCEENGQKLFDRFITTIDTAMGGSIRATFTSQNHIEIGECKNENVNLILMDVEGFNAIDGFQRYDEALFTIAYTLSTELIYLTHKVVDSRDVTGLQHMLQMANSHLIKMQRALLNAPNVVIQNDEKGNASVSVVSQEKCKDSNCRAIAKVDANKDIFDRMPLEVQRVNGLTILVQDFNLKLRMSALDYIHAAVNGRRFNMNYMNYMSYFRFMDEMRSKIMTFFKSGSRSIHEELKGLPVDDLLDRLASSYNYVIPHIFDSIDSVLVSKPYKEKNEGFLKEELVKGYVEQVMKYKRRLFKRSILRPKMRYSPTKDALTPLTGEEMGELLRHLVGALNNSIQSGDTDYLGEINVTRAKMAKRDLLDLYANDLQGLVKRIPIPLESDMDKFNRELEDKYKNHFIVYAKHDLSLDVFQTLNVDLENSFRKTFDHFKKLLHDTTLEHCRSKIPAMKKKIDEKISQFKLPVIPTLIKKLEDDKEEIMKVFEDAVDEKGIKYSGTMACKVVYKEALAVVNDAIATLYKNNESDINMLFHEAARISIDYFISRADRNLVDNYKVPREKFEETLNLWSKSSHELFYENIGDFKTLDKHTKGSLSFLEKQIKLLEREAVDHWHDVCRDTVIEMSRKFSSNFETQLKKLIPFRPAPKPVINLAIDYLRACASKDLEGLYCKTSHAVEEGKSVFNRVVEESRKRVLAENYDFIFSRFVNEFKAMHDEAFEKVDQMYSFYQVKNHLKWFAKWYIFNNLSLLDQELCPKRNIEVLKKNVNIDLLKGLPDENNLLGRLTAVKEHDGSGGPVLPGLDLRELANDIVEEWLDTKLYPSIRHRLTFRMPKVATVCAAVWVFASSMVMCNVNDLRVLHFLYLLNGASFLYILGPRNAFAVLAFAVSLVWRLFAFASNILGPLVTSLIVTSIVAFTSLWYIFSTKIATALRKYTHKAKDADKASERQVIPVAR</sequence>
<dbReference type="InterPro" id="IPR027417">
    <property type="entry name" value="P-loop_NTPase"/>
</dbReference>
<dbReference type="Pfam" id="PF02263">
    <property type="entry name" value="GBP"/>
    <property type="match status" value="1"/>
</dbReference>
<evidence type="ECO:0000313" key="3">
    <source>
        <dbReference type="EMBL" id="KAK1443668.1"/>
    </source>
</evidence>
<keyword evidence="3" id="KW-0378">Hydrolase</keyword>
<keyword evidence="1" id="KW-0472">Membrane</keyword>
<feature type="domain" description="Guanylate-binding protein N-terminal" evidence="2">
    <location>
        <begin position="89"/>
        <end position="174"/>
    </location>
</feature>
<evidence type="ECO:0000259" key="2">
    <source>
        <dbReference type="Pfam" id="PF02263"/>
    </source>
</evidence>